<dbReference type="InterPro" id="IPR001444">
    <property type="entry name" value="Flag_bb_rod_N"/>
</dbReference>
<dbReference type="Pfam" id="PF22692">
    <property type="entry name" value="LlgE_F_G_D1"/>
    <property type="match status" value="1"/>
</dbReference>
<keyword evidence="9" id="KW-1185">Reference proteome</keyword>
<feature type="domain" description="Flagellar basal body rod protein N-terminal" evidence="5">
    <location>
        <begin position="5"/>
        <end position="35"/>
    </location>
</feature>
<dbReference type="GO" id="GO:0005829">
    <property type="term" value="C:cytosol"/>
    <property type="evidence" value="ECO:0007669"/>
    <property type="project" value="TreeGrafter"/>
</dbReference>
<comment type="function">
    <text evidence="4">A flexible structure which links the flagellar filament to the drive apparatus in the basal body.</text>
</comment>
<evidence type="ECO:0000259" key="5">
    <source>
        <dbReference type="Pfam" id="PF00460"/>
    </source>
</evidence>
<evidence type="ECO:0000256" key="3">
    <source>
        <dbReference type="ARBA" id="ARBA00023143"/>
    </source>
</evidence>
<name>A0A2P6MG17_ALKUR</name>
<feature type="domain" description="Flagellar hook protein FlgE/F/G-like D1" evidence="7">
    <location>
        <begin position="96"/>
        <end position="159"/>
    </location>
</feature>
<sequence>MLRSLYSGIGGMSNFQSKLDVIGNNISNVNTHGFKKGRSTFNDLVSQQMQGAGAAQADGRGGTNPQQIGLGSGRSTIDTLDTQGSLQSTGRDLDMAISGDGYFVVQEGADDGPIRFTRAGNFYLDANGRLVNGDGMSVMGYQPGEDGDDFGQMYIPAGASIDDLQGADPDGRWDAGDFGGIPGDADEEATLQSFNVAQSGEINGVFSNGETYVLGLVGMANFANPGGLNKVGGNTFEQSANSGLPQYGLAGEEGRGDLIGSTLEMSNVDLSEEFAEMIVAQRAFQANTRMITTSDEILQELNQLKR</sequence>
<dbReference type="SUPFAM" id="SSF117143">
    <property type="entry name" value="Flagellar hook protein flgE"/>
    <property type="match status" value="1"/>
</dbReference>
<dbReference type="GO" id="GO:0071978">
    <property type="term" value="P:bacterial-type flagellum-dependent swarming motility"/>
    <property type="evidence" value="ECO:0007669"/>
    <property type="project" value="TreeGrafter"/>
</dbReference>
<keyword evidence="8" id="KW-0969">Cilium</keyword>
<comment type="caution">
    <text evidence="8">The sequence shown here is derived from an EMBL/GenBank/DDBJ whole genome shotgun (WGS) entry which is preliminary data.</text>
</comment>
<dbReference type="InterPro" id="IPR019776">
    <property type="entry name" value="Flagellar_basal_body_rod_CS"/>
</dbReference>
<dbReference type="InterPro" id="IPR037925">
    <property type="entry name" value="FlgE/F/G-like"/>
</dbReference>
<dbReference type="Pfam" id="PF00460">
    <property type="entry name" value="Flg_bb_rod"/>
    <property type="match status" value="1"/>
</dbReference>
<dbReference type="InterPro" id="IPR010930">
    <property type="entry name" value="Flg_bb/hook_C_dom"/>
</dbReference>
<keyword evidence="8" id="KW-0966">Cell projection</keyword>
<evidence type="ECO:0000313" key="8">
    <source>
        <dbReference type="EMBL" id="PRO65224.1"/>
    </source>
</evidence>
<evidence type="ECO:0000256" key="2">
    <source>
        <dbReference type="ARBA" id="ARBA00009677"/>
    </source>
</evidence>
<dbReference type="OrthoDB" id="9804559at2"/>
<dbReference type="PANTHER" id="PTHR30435:SF1">
    <property type="entry name" value="FLAGELLAR HOOK PROTEIN FLGE"/>
    <property type="match status" value="1"/>
</dbReference>
<reference evidence="8 9" key="1">
    <citation type="submission" date="2018-03" db="EMBL/GenBank/DDBJ databases">
        <title>Bacillus urumqiensis sp. nov., a moderately haloalkaliphilic bacterium isolated from a salt lake.</title>
        <authorList>
            <person name="Zhao B."/>
            <person name="Liao Z."/>
        </authorList>
    </citation>
    <scope>NUCLEOTIDE SEQUENCE [LARGE SCALE GENOMIC DNA]</scope>
    <source>
        <strain evidence="8 9">BZ-SZ-XJ18</strain>
    </source>
</reference>
<keyword evidence="8" id="KW-0282">Flagellum</keyword>
<dbReference type="EMBL" id="PVNS01000009">
    <property type="protein sequence ID" value="PRO65224.1"/>
    <property type="molecule type" value="Genomic_DNA"/>
</dbReference>
<dbReference type="Proteomes" id="UP000243650">
    <property type="component" value="Unassembled WGS sequence"/>
</dbReference>
<proteinExistence type="inferred from homology"/>
<dbReference type="PROSITE" id="PS00588">
    <property type="entry name" value="FLAGELLA_BB_ROD"/>
    <property type="match status" value="1"/>
</dbReference>
<dbReference type="NCBIfam" id="TIGR03506">
    <property type="entry name" value="FlgEFG_subfam"/>
    <property type="match status" value="2"/>
</dbReference>
<evidence type="ECO:0000313" key="9">
    <source>
        <dbReference type="Proteomes" id="UP000243650"/>
    </source>
</evidence>
<evidence type="ECO:0000256" key="4">
    <source>
        <dbReference type="RuleBase" id="RU362116"/>
    </source>
</evidence>
<keyword evidence="3 4" id="KW-0975">Bacterial flagellum</keyword>
<evidence type="ECO:0000256" key="1">
    <source>
        <dbReference type="ARBA" id="ARBA00004117"/>
    </source>
</evidence>
<accession>A0A2P6MG17</accession>
<feature type="domain" description="Flagellar basal-body/hook protein C-terminal" evidence="6">
    <location>
        <begin position="262"/>
        <end position="304"/>
    </location>
</feature>
<comment type="subcellular location">
    <subcellularLocation>
        <location evidence="1 4">Bacterial flagellum basal body</location>
    </subcellularLocation>
</comment>
<evidence type="ECO:0000259" key="7">
    <source>
        <dbReference type="Pfam" id="PF22692"/>
    </source>
</evidence>
<dbReference type="InterPro" id="IPR020013">
    <property type="entry name" value="Flagellar_FlgE/F/G"/>
</dbReference>
<gene>
    <name evidence="8" type="primary">flgG</name>
    <name evidence="8" type="ORF">C6I21_10490</name>
</gene>
<dbReference type="GO" id="GO:0009425">
    <property type="term" value="C:bacterial-type flagellum basal body"/>
    <property type="evidence" value="ECO:0007669"/>
    <property type="project" value="UniProtKB-SubCell"/>
</dbReference>
<comment type="similarity">
    <text evidence="2 4">Belongs to the flagella basal body rod proteins family.</text>
</comment>
<dbReference type="InterPro" id="IPR053967">
    <property type="entry name" value="LlgE_F_G-like_D1"/>
</dbReference>
<evidence type="ECO:0000259" key="6">
    <source>
        <dbReference type="Pfam" id="PF06429"/>
    </source>
</evidence>
<organism evidence="8 9">
    <name type="scientific">Alkalicoccus urumqiensis</name>
    <name type="common">Bacillus urumqiensis</name>
    <dbReference type="NCBI Taxonomy" id="1548213"/>
    <lineage>
        <taxon>Bacteria</taxon>
        <taxon>Bacillati</taxon>
        <taxon>Bacillota</taxon>
        <taxon>Bacilli</taxon>
        <taxon>Bacillales</taxon>
        <taxon>Bacillaceae</taxon>
        <taxon>Alkalicoccus</taxon>
    </lineage>
</organism>
<dbReference type="GO" id="GO:0009424">
    <property type="term" value="C:bacterial-type flagellum hook"/>
    <property type="evidence" value="ECO:0007669"/>
    <property type="project" value="TreeGrafter"/>
</dbReference>
<dbReference type="PANTHER" id="PTHR30435">
    <property type="entry name" value="FLAGELLAR PROTEIN"/>
    <property type="match status" value="1"/>
</dbReference>
<protein>
    <recommendedName>
        <fullName evidence="4">Flagellar hook protein FlgE</fullName>
    </recommendedName>
</protein>
<dbReference type="AlphaFoldDB" id="A0A2P6MG17"/>
<dbReference type="Pfam" id="PF06429">
    <property type="entry name" value="Flg_bbr_C"/>
    <property type="match status" value="1"/>
</dbReference>
<dbReference type="RefSeq" id="WP_105959424.1">
    <property type="nucleotide sequence ID" value="NZ_PVNS01000009.1"/>
</dbReference>